<dbReference type="EMBL" id="BMND01000019">
    <property type="protein sequence ID" value="GGN51856.1"/>
    <property type="molecule type" value="Genomic_DNA"/>
</dbReference>
<sequence length="339" mass="38038">MDDDWKRQLDRLHEGLVRRDDPAEWVTEADAVRASRRYPYLMLRGPVFGLAAQDPGGSAPWRLVRSVTSGAPQDVRDGLNSLLWFRARDDTDDPAERRELLAAVAVLEREPVDELTVLGVRYRVVRGEEFARVGESGPEPPRPTDPEPADPSWEEHRRDAPVPDPGFALTPGREDGLMAGAMKLALRDLVYTGAHFPKEMRADSTRALTSHPEVVLLPVGFGVVEHDGRGWRPRGALRASPHDARQQLFGGLTESWPLLYGFDDRERARYARAAAEFRAAGRADELRVDDELFRICRVERMVRCGPDGPEPPRPSDADHYGPTKMHPRMDEDGTVHHGE</sequence>
<feature type="region of interest" description="Disordered" evidence="1">
    <location>
        <begin position="132"/>
        <end position="165"/>
    </location>
</feature>
<evidence type="ECO:0000256" key="1">
    <source>
        <dbReference type="SAM" id="MobiDB-lite"/>
    </source>
</evidence>
<feature type="compositionally biased region" description="Basic and acidic residues" evidence="1">
    <location>
        <begin position="313"/>
        <end position="339"/>
    </location>
</feature>
<dbReference type="RefSeq" id="WP_189100360.1">
    <property type="nucleotide sequence ID" value="NZ_BMND01000019.1"/>
</dbReference>
<name>A0ABQ2JSV0_9ACTN</name>
<protein>
    <recommendedName>
        <fullName evidence="4">LigA protein</fullName>
    </recommendedName>
</protein>
<reference evidence="3" key="1">
    <citation type="journal article" date="2019" name="Int. J. Syst. Evol. Microbiol.">
        <title>The Global Catalogue of Microorganisms (GCM) 10K type strain sequencing project: providing services to taxonomists for standard genome sequencing and annotation.</title>
        <authorList>
            <consortium name="The Broad Institute Genomics Platform"/>
            <consortium name="The Broad Institute Genome Sequencing Center for Infectious Disease"/>
            <person name="Wu L."/>
            <person name="Ma J."/>
        </authorList>
    </citation>
    <scope>NUCLEOTIDE SEQUENCE [LARGE SCALE GENOMIC DNA]</scope>
    <source>
        <strain evidence="3">CGMCC 4.7323</strain>
    </source>
</reference>
<dbReference type="InterPro" id="IPR045998">
    <property type="entry name" value="DUF5954"/>
</dbReference>
<evidence type="ECO:0000313" key="3">
    <source>
        <dbReference type="Proteomes" id="UP000600080"/>
    </source>
</evidence>
<evidence type="ECO:0000313" key="2">
    <source>
        <dbReference type="EMBL" id="GGN51856.1"/>
    </source>
</evidence>
<accession>A0ABQ2JSV0</accession>
<keyword evidence="3" id="KW-1185">Reference proteome</keyword>
<dbReference type="Pfam" id="PF19379">
    <property type="entry name" value="DUF5954"/>
    <property type="match status" value="1"/>
</dbReference>
<dbReference type="GeneID" id="301549947"/>
<gene>
    <name evidence="2" type="ORF">GCM10012285_42380</name>
</gene>
<organism evidence="2 3">
    <name type="scientific">Streptomyces kronopolitis</name>
    <dbReference type="NCBI Taxonomy" id="1612435"/>
    <lineage>
        <taxon>Bacteria</taxon>
        <taxon>Bacillati</taxon>
        <taxon>Actinomycetota</taxon>
        <taxon>Actinomycetes</taxon>
        <taxon>Kitasatosporales</taxon>
        <taxon>Streptomycetaceae</taxon>
        <taxon>Streptomyces</taxon>
    </lineage>
</organism>
<proteinExistence type="predicted"/>
<evidence type="ECO:0008006" key="4">
    <source>
        <dbReference type="Google" id="ProtNLM"/>
    </source>
</evidence>
<dbReference type="Proteomes" id="UP000600080">
    <property type="component" value="Unassembled WGS sequence"/>
</dbReference>
<comment type="caution">
    <text evidence="2">The sequence shown here is derived from an EMBL/GenBank/DDBJ whole genome shotgun (WGS) entry which is preliminary data.</text>
</comment>
<feature type="region of interest" description="Disordered" evidence="1">
    <location>
        <begin position="305"/>
        <end position="339"/>
    </location>
</feature>